<evidence type="ECO:0000256" key="1">
    <source>
        <dbReference type="SAM" id="Phobius"/>
    </source>
</evidence>
<reference evidence="3" key="1">
    <citation type="submission" date="2025-08" db="UniProtKB">
        <authorList>
            <consortium name="RefSeq"/>
        </authorList>
    </citation>
    <scope>IDENTIFICATION</scope>
    <source>
        <tissue evidence="3">Whole sample</tissue>
    </source>
</reference>
<organism evidence="2 3">
    <name type="scientific">Crassostrea virginica</name>
    <name type="common">Eastern oyster</name>
    <dbReference type="NCBI Taxonomy" id="6565"/>
    <lineage>
        <taxon>Eukaryota</taxon>
        <taxon>Metazoa</taxon>
        <taxon>Spiralia</taxon>
        <taxon>Lophotrochozoa</taxon>
        <taxon>Mollusca</taxon>
        <taxon>Bivalvia</taxon>
        <taxon>Autobranchia</taxon>
        <taxon>Pteriomorphia</taxon>
        <taxon>Ostreida</taxon>
        <taxon>Ostreoidea</taxon>
        <taxon>Ostreidae</taxon>
        <taxon>Crassostrea</taxon>
    </lineage>
</organism>
<dbReference type="AlphaFoldDB" id="A0A8B8BV55"/>
<protein>
    <submittedName>
        <fullName evidence="3">Uncharacterized protein LOC111113307</fullName>
    </submittedName>
</protein>
<keyword evidence="1" id="KW-1133">Transmembrane helix</keyword>
<keyword evidence="1" id="KW-0812">Transmembrane</keyword>
<keyword evidence="2" id="KW-1185">Reference proteome</keyword>
<dbReference type="GeneID" id="111113307"/>
<accession>A0A8B8BV55</accession>
<proteinExistence type="predicted"/>
<gene>
    <name evidence="3" type="primary">LOC111113307</name>
</gene>
<name>A0A8B8BV55_CRAVI</name>
<feature type="transmembrane region" description="Helical" evidence="1">
    <location>
        <begin position="54"/>
        <end position="76"/>
    </location>
</feature>
<sequence>MGFGCIFGNNSEKDPLYSLPVTNETFSKNARYTIRPDIVNVPEIEESKVEKWKIALTVAVLLTLIAILSAVLISQLNEEGFFVPIMNIGDVTITGEGLQSLTYTRHS</sequence>
<keyword evidence="1" id="KW-0472">Membrane</keyword>
<evidence type="ECO:0000313" key="3">
    <source>
        <dbReference type="RefSeq" id="XP_022307180.1"/>
    </source>
</evidence>
<dbReference type="RefSeq" id="XP_022307180.1">
    <property type="nucleotide sequence ID" value="XM_022451472.1"/>
</dbReference>
<dbReference type="KEGG" id="cvn:111113307"/>
<evidence type="ECO:0000313" key="2">
    <source>
        <dbReference type="Proteomes" id="UP000694844"/>
    </source>
</evidence>
<dbReference type="Proteomes" id="UP000694844">
    <property type="component" value="Chromosome 9"/>
</dbReference>